<evidence type="ECO:0000313" key="3">
    <source>
        <dbReference type="EMBL" id="MBJ6121888.1"/>
    </source>
</evidence>
<keyword evidence="1" id="KW-0472">Membrane</keyword>
<evidence type="ECO:0000313" key="4">
    <source>
        <dbReference type="Proteomes" id="UP000640426"/>
    </source>
</evidence>
<name>A0ABS0XPC6_9SPHN</name>
<dbReference type="NCBIfam" id="NF035944">
    <property type="entry name" value="PEPxxWA-CTERM"/>
    <property type="match status" value="1"/>
</dbReference>
<evidence type="ECO:0000256" key="1">
    <source>
        <dbReference type="SAM" id="Phobius"/>
    </source>
</evidence>
<feature type="chain" id="PRO_5046227095" evidence="2">
    <location>
        <begin position="22"/>
        <end position="190"/>
    </location>
</feature>
<feature type="transmembrane region" description="Helical" evidence="1">
    <location>
        <begin position="152"/>
        <end position="170"/>
    </location>
</feature>
<dbReference type="RefSeq" id="WP_199037102.1">
    <property type="nucleotide sequence ID" value="NZ_JAELXS010000004.1"/>
</dbReference>
<keyword evidence="1" id="KW-0812">Transmembrane</keyword>
<evidence type="ECO:0000256" key="2">
    <source>
        <dbReference type="SAM" id="SignalP"/>
    </source>
</evidence>
<gene>
    <name evidence="3" type="ORF">JAO74_08800</name>
</gene>
<dbReference type="EMBL" id="JAELXS010000004">
    <property type="protein sequence ID" value="MBJ6121888.1"/>
    <property type="molecule type" value="Genomic_DNA"/>
</dbReference>
<keyword evidence="4" id="KW-1185">Reference proteome</keyword>
<keyword evidence="1" id="KW-1133">Transmembrane helix</keyword>
<organism evidence="3 4">
    <name type="scientific">Sphingomonas mollis</name>
    <dbReference type="NCBI Taxonomy" id="2795726"/>
    <lineage>
        <taxon>Bacteria</taxon>
        <taxon>Pseudomonadati</taxon>
        <taxon>Pseudomonadota</taxon>
        <taxon>Alphaproteobacteria</taxon>
        <taxon>Sphingomonadales</taxon>
        <taxon>Sphingomonadaceae</taxon>
        <taxon>Sphingomonas</taxon>
    </lineage>
</organism>
<sequence>MRCWSALGASLMMGIAVPAAATTVASDDAGSIYRVAVDRTGSVVEDCADLAARHTALCGDGLADADILFVNADRTLSMPAQSFSLLAAGGAPIRVSAYDAAGRLLGVAEAANDRVELSGIGQIARIAVRPALAREADVNADRLSHLPEPATWAMLIAGFALIAAAIRRVIRHSEARFDARIRRIAAGDAA</sequence>
<feature type="signal peptide" evidence="2">
    <location>
        <begin position="1"/>
        <end position="21"/>
    </location>
</feature>
<reference evidence="4" key="1">
    <citation type="submission" date="2020-12" db="EMBL/GenBank/DDBJ databases">
        <title>Hymenobacter sp.</title>
        <authorList>
            <person name="Kim M.K."/>
        </authorList>
    </citation>
    <scope>NUCLEOTIDE SEQUENCE [LARGE SCALE GENOMIC DNA]</scope>
    <source>
        <strain evidence="4">BT553</strain>
    </source>
</reference>
<proteinExistence type="predicted"/>
<protein>
    <submittedName>
        <fullName evidence="3">PEPxxWA-CTERM sorting domain-containing protein</fullName>
    </submittedName>
</protein>
<comment type="caution">
    <text evidence="3">The sequence shown here is derived from an EMBL/GenBank/DDBJ whole genome shotgun (WGS) entry which is preliminary data.</text>
</comment>
<keyword evidence="2" id="KW-0732">Signal</keyword>
<accession>A0ABS0XPC6</accession>
<dbReference type="Proteomes" id="UP000640426">
    <property type="component" value="Unassembled WGS sequence"/>
</dbReference>